<keyword evidence="4 6" id="KW-0520">NAD</keyword>
<evidence type="ECO:0000259" key="7">
    <source>
        <dbReference type="PROSITE" id="PS51059"/>
    </source>
</evidence>
<dbReference type="GO" id="GO:0003950">
    <property type="term" value="F:NAD+ poly-ADP-ribosyltransferase activity"/>
    <property type="evidence" value="ECO:0007669"/>
    <property type="project" value="UniProtKB-UniRule"/>
</dbReference>
<evidence type="ECO:0000256" key="5">
    <source>
        <dbReference type="ARBA" id="ARBA00023242"/>
    </source>
</evidence>
<dbReference type="Gene3D" id="3.90.228.10">
    <property type="match status" value="1"/>
</dbReference>
<protein>
    <recommendedName>
        <fullName evidence="6">Poly [ADP-ribose] polymerase</fullName>
        <shortName evidence="6">PARP</shortName>
        <ecNumber evidence="6">2.4.2.-</ecNumber>
    </recommendedName>
</protein>
<gene>
    <name evidence="8" type="ORF">SEMRO_668_G184380.1</name>
</gene>
<evidence type="ECO:0000313" key="9">
    <source>
        <dbReference type="Proteomes" id="UP001153069"/>
    </source>
</evidence>
<dbReference type="SUPFAM" id="SSF56399">
    <property type="entry name" value="ADP-ribosylation"/>
    <property type="match status" value="1"/>
</dbReference>
<dbReference type="GO" id="GO:0003714">
    <property type="term" value="F:transcription corepressor activity"/>
    <property type="evidence" value="ECO:0007669"/>
    <property type="project" value="TreeGrafter"/>
</dbReference>
<dbReference type="PANTHER" id="PTHR14453">
    <property type="entry name" value="PARP/ZINC FINGER CCCH TYPE DOMAIN CONTAINING PROTEIN"/>
    <property type="match status" value="1"/>
</dbReference>
<reference evidence="8" key="1">
    <citation type="submission" date="2020-06" db="EMBL/GenBank/DDBJ databases">
        <authorList>
            <consortium name="Plant Systems Biology data submission"/>
        </authorList>
    </citation>
    <scope>NUCLEOTIDE SEQUENCE</scope>
    <source>
        <strain evidence="8">D6</strain>
    </source>
</reference>
<evidence type="ECO:0000256" key="6">
    <source>
        <dbReference type="RuleBase" id="RU362114"/>
    </source>
</evidence>
<accession>A0A9N8E9W3</accession>
<comment type="subcellular location">
    <subcellularLocation>
        <location evidence="1">Nucleus</location>
    </subcellularLocation>
</comment>
<evidence type="ECO:0000256" key="1">
    <source>
        <dbReference type="ARBA" id="ARBA00004123"/>
    </source>
</evidence>
<dbReference type="GO" id="GO:0005634">
    <property type="term" value="C:nucleus"/>
    <property type="evidence" value="ECO:0007669"/>
    <property type="project" value="UniProtKB-SubCell"/>
</dbReference>
<keyword evidence="2 6" id="KW-0328">Glycosyltransferase</keyword>
<keyword evidence="5" id="KW-0539">Nucleus</keyword>
<feature type="domain" description="PARP catalytic" evidence="7">
    <location>
        <begin position="1"/>
        <end position="207"/>
    </location>
</feature>
<proteinExistence type="predicted"/>
<dbReference type="OrthoDB" id="10027809at2759"/>
<dbReference type="InterPro" id="IPR052056">
    <property type="entry name" value="Mono-ARTD/PARP"/>
</dbReference>
<dbReference type="InterPro" id="IPR012317">
    <property type="entry name" value="Poly(ADP-ribose)pol_cat_dom"/>
</dbReference>
<dbReference type="GO" id="GO:0010629">
    <property type="term" value="P:negative regulation of gene expression"/>
    <property type="evidence" value="ECO:0007669"/>
    <property type="project" value="TreeGrafter"/>
</dbReference>
<dbReference type="Proteomes" id="UP001153069">
    <property type="component" value="Unassembled WGS sequence"/>
</dbReference>
<organism evidence="8 9">
    <name type="scientific">Seminavis robusta</name>
    <dbReference type="NCBI Taxonomy" id="568900"/>
    <lineage>
        <taxon>Eukaryota</taxon>
        <taxon>Sar</taxon>
        <taxon>Stramenopiles</taxon>
        <taxon>Ochrophyta</taxon>
        <taxon>Bacillariophyta</taxon>
        <taxon>Bacillariophyceae</taxon>
        <taxon>Bacillariophycidae</taxon>
        <taxon>Naviculales</taxon>
        <taxon>Naviculaceae</taxon>
        <taxon>Seminavis</taxon>
    </lineage>
</organism>
<dbReference type="EMBL" id="CAICTM010000667">
    <property type="protein sequence ID" value="CAB9514685.1"/>
    <property type="molecule type" value="Genomic_DNA"/>
</dbReference>
<dbReference type="PANTHER" id="PTHR14453:SF67">
    <property type="entry name" value="POLY [ADP-RIBOSE] POLYMERASE"/>
    <property type="match status" value="1"/>
</dbReference>
<sequence>MDSNKDGLIDISNKTQEYMDVIGFFLSSMGKKFEKDQVSVRKLQRVQSESQWQQYAIKIGTMREHFSQKPGHLVNNKDVNGLEQRWLFHGTAAKTVPKIVKQNFNRSFAGQNGVKFGSGVYFAANAPFACNFTYPDEMGHHHMFLCRVAVGDWCKGSKGQKVPDSKPWSQHELFDSTVDNVYNPSIFVAYHDAQAYPEYLVSFKLKQ</sequence>
<evidence type="ECO:0000313" key="8">
    <source>
        <dbReference type="EMBL" id="CAB9514685.1"/>
    </source>
</evidence>
<evidence type="ECO:0000256" key="3">
    <source>
        <dbReference type="ARBA" id="ARBA00022679"/>
    </source>
</evidence>
<evidence type="ECO:0000256" key="4">
    <source>
        <dbReference type="ARBA" id="ARBA00023027"/>
    </source>
</evidence>
<dbReference type="Pfam" id="PF00644">
    <property type="entry name" value="PARP"/>
    <property type="match status" value="1"/>
</dbReference>
<name>A0A9N8E9W3_9STRA</name>
<dbReference type="EC" id="2.4.2.-" evidence="6"/>
<keyword evidence="3 6" id="KW-0808">Transferase</keyword>
<evidence type="ECO:0000256" key="2">
    <source>
        <dbReference type="ARBA" id="ARBA00022676"/>
    </source>
</evidence>
<dbReference type="GO" id="GO:0005737">
    <property type="term" value="C:cytoplasm"/>
    <property type="evidence" value="ECO:0007669"/>
    <property type="project" value="TreeGrafter"/>
</dbReference>
<dbReference type="PROSITE" id="PS51059">
    <property type="entry name" value="PARP_CATALYTIC"/>
    <property type="match status" value="1"/>
</dbReference>
<comment type="caution">
    <text evidence="8">The sequence shown here is derived from an EMBL/GenBank/DDBJ whole genome shotgun (WGS) entry which is preliminary data.</text>
</comment>
<dbReference type="AlphaFoldDB" id="A0A9N8E9W3"/>
<keyword evidence="9" id="KW-1185">Reference proteome</keyword>